<keyword evidence="2" id="KW-0479">Metal-binding</keyword>
<sequence>MAAAIVQPSLVKPPSAFTKQAIRQNQDTLMSRIDGAVYSSGDEAIPLVDIGPSFNGDKAARRAVAAQIGAACREIGFFQITNHGVGLQARSGVMEQANRFFHGYPLAKKQAMHLNHSKLFRGWEPSDASNVNPDDWKDDNGRETKEAFNWGYEPGLDPTGGDGKYVEMDLEPSPPEGANVWPSEDDLPGFFDAIKHYHWEVTTLARHLLRLFALSMDLSETHFDKMTTHPGTIARLLYYPPQKARAGPTAAKDDNEIGLGAHTDYECFTLLLSDSNPGLEVVSLTPDAATGRPKWISAPARPDTLTVNIGDFFQRWTNGRYKSTIHRVVNRSPEKERYSVPFFFSINYDEKVSTLPTCISGDEMSHFNEIQAGPWVLERLRSTLKEAAEEYHHSEGL</sequence>
<evidence type="ECO:0000313" key="4">
    <source>
        <dbReference type="EMBL" id="KUI70154.1"/>
    </source>
</evidence>
<evidence type="ECO:0000259" key="3">
    <source>
        <dbReference type="PROSITE" id="PS51471"/>
    </source>
</evidence>
<dbReference type="SUPFAM" id="SSF51197">
    <property type="entry name" value="Clavaminate synthase-like"/>
    <property type="match status" value="1"/>
</dbReference>
<evidence type="ECO:0000256" key="2">
    <source>
        <dbReference type="RuleBase" id="RU003682"/>
    </source>
</evidence>
<dbReference type="SMR" id="A0A194W124"/>
<name>A0A194W124_CYTMA</name>
<dbReference type="GO" id="GO:0016491">
    <property type="term" value="F:oxidoreductase activity"/>
    <property type="evidence" value="ECO:0007669"/>
    <property type="project" value="UniProtKB-KW"/>
</dbReference>
<dbReference type="Pfam" id="PF14226">
    <property type="entry name" value="DIOX_N"/>
    <property type="match status" value="1"/>
</dbReference>
<dbReference type="Pfam" id="PF03171">
    <property type="entry name" value="2OG-FeII_Oxy"/>
    <property type="match status" value="1"/>
</dbReference>
<organism evidence="4 5">
    <name type="scientific">Cytospora mali</name>
    <name type="common">Apple Valsa canker fungus</name>
    <name type="synonym">Valsa mali</name>
    <dbReference type="NCBI Taxonomy" id="578113"/>
    <lineage>
        <taxon>Eukaryota</taxon>
        <taxon>Fungi</taxon>
        <taxon>Dikarya</taxon>
        <taxon>Ascomycota</taxon>
        <taxon>Pezizomycotina</taxon>
        <taxon>Sordariomycetes</taxon>
        <taxon>Sordariomycetidae</taxon>
        <taxon>Diaporthales</taxon>
        <taxon>Cytosporaceae</taxon>
        <taxon>Cytospora</taxon>
    </lineage>
</organism>
<feature type="domain" description="Fe2OG dioxygenase" evidence="3">
    <location>
        <begin position="230"/>
        <end position="346"/>
    </location>
</feature>
<evidence type="ECO:0000313" key="5">
    <source>
        <dbReference type="Proteomes" id="UP000078559"/>
    </source>
</evidence>
<dbReference type="PRINTS" id="PR00682">
    <property type="entry name" value="IPNSYNTHASE"/>
</dbReference>
<dbReference type="OrthoDB" id="288590at2759"/>
<evidence type="ECO:0000256" key="1">
    <source>
        <dbReference type="ARBA" id="ARBA00008056"/>
    </source>
</evidence>
<keyword evidence="5" id="KW-1185">Reference proteome</keyword>
<dbReference type="EMBL" id="CM003103">
    <property type="protein sequence ID" value="KUI70154.1"/>
    <property type="molecule type" value="Genomic_DNA"/>
</dbReference>
<proteinExistence type="inferred from homology"/>
<dbReference type="InterPro" id="IPR005123">
    <property type="entry name" value="Oxoglu/Fe-dep_dioxygenase_dom"/>
</dbReference>
<dbReference type="Gene3D" id="2.60.120.330">
    <property type="entry name" value="B-lactam Antibiotic, Isopenicillin N Synthase, Chain"/>
    <property type="match status" value="1"/>
</dbReference>
<dbReference type="Proteomes" id="UP000078559">
    <property type="component" value="Chromosome 6"/>
</dbReference>
<dbReference type="InterPro" id="IPR044861">
    <property type="entry name" value="IPNS-like_FE2OG_OXY"/>
</dbReference>
<dbReference type="InterPro" id="IPR050231">
    <property type="entry name" value="Iron_ascorbate_oxido_reductase"/>
</dbReference>
<accession>A0A194W124</accession>
<gene>
    <name evidence="4" type="ORF">VM1G_06518</name>
</gene>
<dbReference type="PANTHER" id="PTHR47990">
    <property type="entry name" value="2-OXOGLUTARATE (2OG) AND FE(II)-DEPENDENT OXYGENASE SUPERFAMILY PROTEIN-RELATED"/>
    <property type="match status" value="1"/>
</dbReference>
<dbReference type="AlphaFoldDB" id="A0A194W124"/>
<reference evidence="4" key="1">
    <citation type="submission" date="2014-12" db="EMBL/GenBank/DDBJ databases">
        <title>Genome Sequence of Valsa Canker Pathogens Uncovers a Specific Adaption of Colonization on Woody Bark.</title>
        <authorList>
            <person name="Yin Z."/>
            <person name="Liu H."/>
            <person name="Gao X."/>
            <person name="Li Z."/>
            <person name="Song N."/>
            <person name="Ke X."/>
            <person name="Dai Q."/>
            <person name="Wu Y."/>
            <person name="Sun Y."/>
            <person name="Xu J.-R."/>
            <person name="Kang Z.K."/>
            <person name="Wang L."/>
            <person name="Huang L."/>
        </authorList>
    </citation>
    <scope>NUCLEOTIDE SEQUENCE [LARGE SCALE GENOMIC DNA]</scope>
    <source>
        <strain evidence="4">03-8</strain>
    </source>
</reference>
<dbReference type="PROSITE" id="PS51471">
    <property type="entry name" value="FE2OG_OXY"/>
    <property type="match status" value="1"/>
</dbReference>
<protein>
    <recommendedName>
        <fullName evidence="3">Fe2OG dioxygenase domain-containing protein</fullName>
    </recommendedName>
</protein>
<dbReference type="InterPro" id="IPR027443">
    <property type="entry name" value="IPNS-like_sf"/>
</dbReference>
<keyword evidence="2" id="KW-0560">Oxidoreductase</keyword>
<dbReference type="GO" id="GO:0046872">
    <property type="term" value="F:metal ion binding"/>
    <property type="evidence" value="ECO:0007669"/>
    <property type="project" value="UniProtKB-KW"/>
</dbReference>
<dbReference type="GO" id="GO:0044283">
    <property type="term" value="P:small molecule biosynthetic process"/>
    <property type="evidence" value="ECO:0007669"/>
    <property type="project" value="UniProtKB-ARBA"/>
</dbReference>
<dbReference type="InterPro" id="IPR026992">
    <property type="entry name" value="DIOX_N"/>
</dbReference>
<comment type="similarity">
    <text evidence="1 2">Belongs to the iron/ascorbate-dependent oxidoreductase family.</text>
</comment>
<keyword evidence="2" id="KW-0408">Iron</keyword>